<dbReference type="SUPFAM" id="SSF50249">
    <property type="entry name" value="Nucleic acid-binding proteins"/>
    <property type="match status" value="1"/>
</dbReference>
<dbReference type="InterPro" id="IPR012340">
    <property type="entry name" value="NA-bd_OB-fold"/>
</dbReference>
<dbReference type="AlphaFoldDB" id="A0A445AXB3"/>
<sequence length="271" mass="30789">MATSVTLLKDIASNVENPSCKIKVRVIKIWSVRHSEQKYQKPMLDMVYKPTNHAQQIYFKRDTQIRTVQDNSFPINMFQFVPNELILNHTNAQSHFIGTMGISNTNYNSILHINANRKEVKEFRQSIIMSGVPPANRLSQLAAKPIYNLEDDLINQSTYKSISELKETIEESDPNQKQGGNFATIGVVAIDPKNGWWYNINMRVADDTEAASFLLYDTEAVKHLGVTTSDIRLAQLTKGGINEKYQTELNSLVGQKFLFKVAVKMEDLNAF</sequence>
<protein>
    <recommendedName>
        <fullName evidence="3">Replication factor A C-terminal domain-containing protein</fullName>
    </recommendedName>
</protein>
<organism evidence="1 2">
    <name type="scientific">Arachis hypogaea</name>
    <name type="common">Peanut</name>
    <dbReference type="NCBI Taxonomy" id="3818"/>
    <lineage>
        <taxon>Eukaryota</taxon>
        <taxon>Viridiplantae</taxon>
        <taxon>Streptophyta</taxon>
        <taxon>Embryophyta</taxon>
        <taxon>Tracheophyta</taxon>
        <taxon>Spermatophyta</taxon>
        <taxon>Magnoliopsida</taxon>
        <taxon>eudicotyledons</taxon>
        <taxon>Gunneridae</taxon>
        <taxon>Pentapetalae</taxon>
        <taxon>rosids</taxon>
        <taxon>fabids</taxon>
        <taxon>Fabales</taxon>
        <taxon>Fabaceae</taxon>
        <taxon>Papilionoideae</taxon>
        <taxon>50 kb inversion clade</taxon>
        <taxon>dalbergioids sensu lato</taxon>
        <taxon>Dalbergieae</taxon>
        <taxon>Pterocarpus clade</taxon>
        <taxon>Arachis</taxon>
    </lineage>
</organism>
<evidence type="ECO:0000313" key="1">
    <source>
        <dbReference type="EMBL" id="RYR31016.1"/>
    </source>
</evidence>
<accession>A0A445AXB3</accession>
<gene>
    <name evidence="1" type="ORF">Ahy_B01g055803</name>
</gene>
<evidence type="ECO:0000313" key="2">
    <source>
        <dbReference type="Proteomes" id="UP000289738"/>
    </source>
</evidence>
<comment type="caution">
    <text evidence="1">The sequence shown here is derived from an EMBL/GenBank/DDBJ whole genome shotgun (WGS) entry which is preliminary data.</text>
</comment>
<name>A0A445AXB3_ARAHY</name>
<dbReference type="Gene3D" id="2.40.50.140">
    <property type="entry name" value="Nucleic acid-binding proteins"/>
    <property type="match status" value="1"/>
</dbReference>
<keyword evidence="2" id="KW-1185">Reference proteome</keyword>
<evidence type="ECO:0008006" key="3">
    <source>
        <dbReference type="Google" id="ProtNLM"/>
    </source>
</evidence>
<dbReference type="Proteomes" id="UP000289738">
    <property type="component" value="Chromosome B01"/>
</dbReference>
<proteinExistence type="predicted"/>
<dbReference type="EMBL" id="SDMP01000011">
    <property type="protein sequence ID" value="RYR31016.1"/>
    <property type="molecule type" value="Genomic_DNA"/>
</dbReference>
<reference evidence="1 2" key="1">
    <citation type="submission" date="2019-01" db="EMBL/GenBank/DDBJ databases">
        <title>Sequencing of cultivated peanut Arachis hypogaea provides insights into genome evolution and oil improvement.</title>
        <authorList>
            <person name="Chen X."/>
        </authorList>
    </citation>
    <scope>NUCLEOTIDE SEQUENCE [LARGE SCALE GENOMIC DNA]</scope>
    <source>
        <strain evidence="2">cv. Fuhuasheng</strain>
        <tissue evidence="1">Leaves</tissue>
    </source>
</reference>